<dbReference type="Pfam" id="PF09820">
    <property type="entry name" value="AAA-ATPase_like"/>
    <property type="match status" value="1"/>
</dbReference>
<dbReference type="Proteomes" id="UP000095447">
    <property type="component" value="Unassembled WGS sequence"/>
</dbReference>
<dbReference type="PANTHER" id="PTHR34825">
    <property type="entry name" value="CONSERVED PROTEIN, WITH A WEAK D-GALACTARATE DEHYDRATASE/ALTRONATE HYDROLASE DOMAIN"/>
    <property type="match status" value="1"/>
</dbReference>
<evidence type="ECO:0000313" key="2">
    <source>
        <dbReference type="EMBL" id="CUN47052.1"/>
    </source>
</evidence>
<organism evidence="2 3">
    <name type="scientific">Blautia obeum</name>
    <dbReference type="NCBI Taxonomy" id="40520"/>
    <lineage>
        <taxon>Bacteria</taxon>
        <taxon>Bacillati</taxon>
        <taxon>Bacillota</taxon>
        <taxon>Clostridia</taxon>
        <taxon>Lachnospirales</taxon>
        <taxon>Lachnospiraceae</taxon>
        <taxon>Blautia</taxon>
    </lineage>
</organism>
<dbReference type="InterPro" id="IPR018631">
    <property type="entry name" value="AAA-ATPase-like_dom"/>
</dbReference>
<protein>
    <submittedName>
        <fullName evidence="2">Predicted AAA-ATPase</fullName>
    </submittedName>
</protein>
<dbReference type="EMBL" id="CYZA01000001">
    <property type="protein sequence ID" value="CUN47052.1"/>
    <property type="molecule type" value="Genomic_DNA"/>
</dbReference>
<proteinExistence type="predicted"/>
<dbReference type="RefSeq" id="WP_008707217.1">
    <property type="nucleotide sequence ID" value="NZ_CYZA01000001.1"/>
</dbReference>
<gene>
    <name evidence="2" type="ORF">ERS852395_00464</name>
</gene>
<sequence>MNSTISIGMQDFGKLIRSGVFYVDKTSFIKEWWENQDDVTLVTRPRRFGKTLTLSMVDYFFSNQHVDSGKLFEKLDIWKEEKYQDLQGTFPVIFVSFAGIKAENYATARDGIIQVLLDLYAKYYFLLQSDVLNEQEREYFAYVRPDMSDAVAAMALHRLAICMYRYYGKKAIILLDEYDTPLQEAYVYGYWEELTTFIRSLFNCTFKTNPYLERGLMTGITRVSKESIFSDLNNLEVVTTTSEKYASSFGFTEQEVFQTLEQMGKADKKDEVKQWYDGFTFGRHTDIYNPWSIIKFLDTGEFNTYWAATSENSLVSKLIREGSPQLKMDFEDLLKGKTVMFKMDEQIVFEQLQRKKGAIWSLLLASGYLKVEKKIPDRRGGCYLYGLKITNYEVLLMFEDMVESWFPEESSSYENFKQALLLGDLDYMNQYMNQVALQTFSSFDVGRKPSEHLEPERFYHGFVLGLIVDLADKYKITSNKESGLGRYDVMMEPLVENLDGIIMEFKVHNPAKEKNLEQTAENALRQIREKKYDTELEMAGISSDRIRHYGFAFEGKKVLIGSDS</sequence>
<dbReference type="Pfam" id="PF08011">
    <property type="entry name" value="PDDEXK_9"/>
    <property type="match status" value="1"/>
</dbReference>
<accession>A0A173X5J2</accession>
<dbReference type="PANTHER" id="PTHR34825:SF1">
    <property type="entry name" value="AAA-ATPASE-LIKE DOMAIN-CONTAINING PROTEIN"/>
    <property type="match status" value="1"/>
</dbReference>
<dbReference type="InterPro" id="IPR012547">
    <property type="entry name" value="PDDEXK_9"/>
</dbReference>
<evidence type="ECO:0000259" key="1">
    <source>
        <dbReference type="Pfam" id="PF09820"/>
    </source>
</evidence>
<feature type="domain" description="AAA-ATPase-like" evidence="1">
    <location>
        <begin position="7"/>
        <end position="229"/>
    </location>
</feature>
<name>A0A173X5J2_9FIRM</name>
<evidence type="ECO:0000313" key="3">
    <source>
        <dbReference type="Proteomes" id="UP000095447"/>
    </source>
</evidence>
<dbReference type="AlphaFoldDB" id="A0A173X5J2"/>
<reference evidence="2 3" key="1">
    <citation type="submission" date="2015-09" db="EMBL/GenBank/DDBJ databases">
        <authorList>
            <consortium name="Pathogen Informatics"/>
        </authorList>
    </citation>
    <scope>NUCLEOTIDE SEQUENCE [LARGE SCALE GENOMIC DNA]</scope>
    <source>
        <strain evidence="2 3">2789STDY5608838</strain>
    </source>
</reference>